<accession>A0A401U7L9</accession>
<proteinExistence type="predicted"/>
<feature type="signal peptide" evidence="1">
    <location>
        <begin position="1"/>
        <end position="24"/>
    </location>
</feature>
<comment type="caution">
    <text evidence="2">The sequence shown here is derived from an EMBL/GenBank/DDBJ whole genome shotgun (WGS) entry which is preliminary data.</text>
</comment>
<dbReference type="RefSeq" id="WP_127121534.1">
    <property type="nucleotide sequence ID" value="NZ_BHXQ01000002.1"/>
</dbReference>
<feature type="chain" id="PRO_5019533050" evidence="1">
    <location>
        <begin position="25"/>
        <end position="67"/>
    </location>
</feature>
<evidence type="ECO:0000313" key="2">
    <source>
        <dbReference type="EMBL" id="GCC50876.1"/>
    </source>
</evidence>
<keyword evidence="3" id="KW-1185">Reference proteome</keyword>
<name>A0A401U7L9_9BACT</name>
<organism evidence="2 3">
    <name type="scientific">Chryseotalea sanaruensis</name>
    <dbReference type="NCBI Taxonomy" id="2482724"/>
    <lineage>
        <taxon>Bacteria</taxon>
        <taxon>Pseudomonadati</taxon>
        <taxon>Bacteroidota</taxon>
        <taxon>Cytophagia</taxon>
        <taxon>Cytophagales</taxon>
        <taxon>Chryseotaleaceae</taxon>
        <taxon>Chryseotalea</taxon>
    </lineage>
</organism>
<keyword evidence="1" id="KW-0732">Signal</keyword>
<reference evidence="2 3" key="1">
    <citation type="submission" date="2018-11" db="EMBL/GenBank/DDBJ databases">
        <title>Chryseotalea sanarue gen. nov., sp., nov., a member of the family Cytophagaceae, isolated from a brackish lake in Hamamatsu Japan.</title>
        <authorList>
            <person name="Maejima Y."/>
            <person name="Iino T."/>
            <person name="Muraguchi Y."/>
            <person name="Fukuda K."/>
            <person name="Ohkuma M."/>
            <person name="Moriuchi R."/>
            <person name="Dohra H."/>
            <person name="Kimbara K."/>
            <person name="Shintani M."/>
        </authorList>
    </citation>
    <scope>NUCLEOTIDE SEQUENCE [LARGE SCALE GENOMIC DNA]</scope>
    <source>
        <strain evidence="2 3">Ys</strain>
    </source>
</reference>
<dbReference type="Proteomes" id="UP000288227">
    <property type="component" value="Unassembled WGS sequence"/>
</dbReference>
<sequence length="67" mass="7440">MKSRTKKILISGLMIFGLVAGPLASDLLACCTDDYYFCESWRNEVIQDVEDNCDGCLTGTIIWIEGC</sequence>
<dbReference type="EMBL" id="BHXQ01000002">
    <property type="protein sequence ID" value="GCC50876.1"/>
    <property type="molecule type" value="Genomic_DNA"/>
</dbReference>
<dbReference type="AlphaFoldDB" id="A0A401U7L9"/>
<protein>
    <submittedName>
        <fullName evidence="2">Uncharacterized protein</fullName>
    </submittedName>
</protein>
<gene>
    <name evidence="2" type="ORF">SanaruYs_10950</name>
</gene>
<evidence type="ECO:0000256" key="1">
    <source>
        <dbReference type="SAM" id="SignalP"/>
    </source>
</evidence>
<evidence type="ECO:0000313" key="3">
    <source>
        <dbReference type="Proteomes" id="UP000288227"/>
    </source>
</evidence>